<evidence type="ECO:0000256" key="1">
    <source>
        <dbReference type="ARBA" id="ARBA00022723"/>
    </source>
</evidence>
<organism evidence="3">
    <name type="scientific">Mesoaciditoga lauensis</name>
    <dbReference type="NCBI Taxonomy" id="1495039"/>
    <lineage>
        <taxon>Bacteria</taxon>
        <taxon>Thermotogati</taxon>
        <taxon>Thermotogota</taxon>
        <taxon>Thermotogae</taxon>
        <taxon>Mesoaciditogales</taxon>
        <taxon>Mesoaciditogaceae</taxon>
        <taxon>Mesoaciditoga</taxon>
    </lineage>
</organism>
<protein>
    <submittedName>
        <fullName evidence="3">VOC family protein</fullName>
    </submittedName>
</protein>
<keyword evidence="1" id="KW-0479">Metal-binding</keyword>
<dbReference type="GO" id="GO:0046491">
    <property type="term" value="P:L-methylmalonyl-CoA metabolic process"/>
    <property type="evidence" value="ECO:0007669"/>
    <property type="project" value="TreeGrafter"/>
</dbReference>
<comment type="caution">
    <text evidence="3">The sequence shown here is derived from an EMBL/GenBank/DDBJ whole genome shotgun (WGS) entry which is preliminary data.</text>
</comment>
<gene>
    <name evidence="3" type="ORF">ENX73_04350</name>
</gene>
<feature type="domain" description="VOC" evidence="2">
    <location>
        <begin position="4"/>
        <end position="126"/>
    </location>
</feature>
<evidence type="ECO:0000259" key="2">
    <source>
        <dbReference type="PROSITE" id="PS51819"/>
    </source>
</evidence>
<dbReference type="PROSITE" id="PS51819">
    <property type="entry name" value="VOC"/>
    <property type="match status" value="1"/>
</dbReference>
<dbReference type="GO" id="GO:0004493">
    <property type="term" value="F:methylmalonyl-CoA epimerase activity"/>
    <property type="evidence" value="ECO:0007669"/>
    <property type="project" value="TreeGrafter"/>
</dbReference>
<dbReference type="CDD" id="cd06587">
    <property type="entry name" value="VOC"/>
    <property type="match status" value="1"/>
</dbReference>
<dbReference type="PANTHER" id="PTHR43048">
    <property type="entry name" value="METHYLMALONYL-COA EPIMERASE"/>
    <property type="match status" value="1"/>
</dbReference>
<dbReference type="SUPFAM" id="SSF54593">
    <property type="entry name" value="Glyoxalase/Bleomycin resistance protein/Dihydroxybiphenyl dioxygenase"/>
    <property type="match status" value="1"/>
</dbReference>
<dbReference type="AlphaFoldDB" id="A0A7V3RF11"/>
<dbReference type="InterPro" id="IPR051785">
    <property type="entry name" value="MMCE/EMCE_epimerase"/>
</dbReference>
<dbReference type="PANTHER" id="PTHR43048:SF3">
    <property type="entry name" value="METHYLMALONYL-COA EPIMERASE, MITOCHONDRIAL"/>
    <property type="match status" value="1"/>
</dbReference>
<dbReference type="InterPro" id="IPR004360">
    <property type="entry name" value="Glyas_Fos-R_dOase_dom"/>
</dbReference>
<dbReference type="Pfam" id="PF00903">
    <property type="entry name" value="Glyoxalase"/>
    <property type="match status" value="1"/>
</dbReference>
<sequence length="137" mass="15694">MIKGIGHLAFTVLDMEKSLHFYCDQLGFKKAFEIKDDNGNPWINYIKISDGQFIELFYGGKPKTVGVQNEAGFSHLCFEVDDIQKEAEMLEKNGIVLDVKPKQGKDFNYQCWIRDPDGNRIELMQISPKSPQFKASK</sequence>
<dbReference type="GO" id="GO:0046872">
    <property type="term" value="F:metal ion binding"/>
    <property type="evidence" value="ECO:0007669"/>
    <property type="project" value="UniProtKB-KW"/>
</dbReference>
<evidence type="ECO:0000313" key="3">
    <source>
        <dbReference type="EMBL" id="HGE75337.1"/>
    </source>
</evidence>
<dbReference type="InterPro" id="IPR029068">
    <property type="entry name" value="Glyas_Bleomycin-R_OHBP_Dase"/>
</dbReference>
<accession>A0A7V3RF11</accession>
<name>A0A7V3RF11_9BACT</name>
<reference evidence="3" key="1">
    <citation type="journal article" date="2020" name="mSystems">
        <title>Genome- and Community-Level Interaction Insights into Carbon Utilization and Element Cycling Functions of Hydrothermarchaeota in Hydrothermal Sediment.</title>
        <authorList>
            <person name="Zhou Z."/>
            <person name="Liu Y."/>
            <person name="Xu W."/>
            <person name="Pan J."/>
            <person name="Luo Z.H."/>
            <person name="Li M."/>
        </authorList>
    </citation>
    <scope>NUCLEOTIDE SEQUENCE [LARGE SCALE GENOMIC DNA]</scope>
    <source>
        <strain evidence="3">SpSt-966</strain>
    </source>
</reference>
<dbReference type="Gene3D" id="3.10.180.10">
    <property type="entry name" value="2,3-Dihydroxybiphenyl 1,2-Dioxygenase, domain 1"/>
    <property type="match status" value="1"/>
</dbReference>
<dbReference type="InterPro" id="IPR037523">
    <property type="entry name" value="VOC_core"/>
</dbReference>
<proteinExistence type="predicted"/>
<dbReference type="EMBL" id="DTPE01000178">
    <property type="protein sequence ID" value="HGE75337.1"/>
    <property type="molecule type" value="Genomic_DNA"/>
</dbReference>